<dbReference type="Pfam" id="PF03795">
    <property type="entry name" value="YCII"/>
    <property type="match status" value="1"/>
</dbReference>
<dbReference type="InterPro" id="IPR051807">
    <property type="entry name" value="Sec-metab_biosynth-assoc"/>
</dbReference>
<protein>
    <recommendedName>
        <fullName evidence="2">YCII-related domain-containing protein</fullName>
    </recommendedName>
</protein>
<evidence type="ECO:0000259" key="2">
    <source>
        <dbReference type="Pfam" id="PF03795"/>
    </source>
</evidence>
<reference evidence="3" key="1">
    <citation type="journal article" date="2014" name="Int. J. Syst. Evol. Microbiol.">
        <title>Complete genome sequence of Corynebacterium casei LMG S-19264T (=DSM 44701T), isolated from a smear-ripened cheese.</title>
        <authorList>
            <consortium name="US DOE Joint Genome Institute (JGI-PGF)"/>
            <person name="Walter F."/>
            <person name="Albersmeier A."/>
            <person name="Kalinowski J."/>
            <person name="Ruckert C."/>
        </authorList>
    </citation>
    <scope>NUCLEOTIDE SEQUENCE</scope>
    <source>
        <strain evidence="3">CGMCC 1.12785</strain>
    </source>
</reference>
<dbReference type="Gene3D" id="3.30.70.1060">
    <property type="entry name" value="Dimeric alpha+beta barrel"/>
    <property type="match status" value="1"/>
</dbReference>
<evidence type="ECO:0000313" key="3">
    <source>
        <dbReference type="EMBL" id="GGA14500.1"/>
    </source>
</evidence>
<comment type="similarity">
    <text evidence="1">Belongs to the YciI family.</text>
</comment>
<reference evidence="3" key="2">
    <citation type="submission" date="2020-09" db="EMBL/GenBank/DDBJ databases">
        <authorList>
            <person name="Sun Q."/>
            <person name="Zhou Y."/>
        </authorList>
    </citation>
    <scope>NUCLEOTIDE SEQUENCE</scope>
    <source>
        <strain evidence="3">CGMCC 1.12785</strain>
    </source>
</reference>
<name>A0A8J2XKH3_9MICO</name>
<dbReference type="PANTHER" id="PTHR33606:SF3">
    <property type="entry name" value="PROTEIN YCII"/>
    <property type="match status" value="1"/>
</dbReference>
<dbReference type="SUPFAM" id="SSF54909">
    <property type="entry name" value="Dimeric alpha+beta barrel"/>
    <property type="match status" value="1"/>
</dbReference>
<evidence type="ECO:0000313" key="4">
    <source>
        <dbReference type="Proteomes" id="UP000616114"/>
    </source>
</evidence>
<accession>A0A8J2XKH3</accession>
<comment type="caution">
    <text evidence="3">The sequence shown here is derived from an EMBL/GenBank/DDBJ whole genome shotgun (WGS) entry which is preliminary data.</text>
</comment>
<dbReference type="PANTHER" id="PTHR33606">
    <property type="entry name" value="PROTEIN YCII"/>
    <property type="match status" value="1"/>
</dbReference>
<dbReference type="InterPro" id="IPR011008">
    <property type="entry name" value="Dimeric_a/b-barrel"/>
</dbReference>
<dbReference type="RefSeq" id="WP_188550475.1">
    <property type="nucleotide sequence ID" value="NZ_BMFY01000006.1"/>
</dbReference>
<sequence>MATFSVIYDYIDDEAKRDEHRPAHRDYLRSLHEQGKLIVSGPHPGTPPSALVIMNAADAEEVTRLLDQDPFWTEGVIAERTIREWDIVIGSLGG</sequence>
<dbReference type="InterPro" id="IPR005545">
    <property type="entry name" value="YCII"/>
</dbReference>
<feature type="domain" description="YCII-related" evidence="2">
    <location>
        <begin position="6"/>
        <end position="85"/>
    </location>
</feature>
<keyword evidence="4" id="KW-1185">Reference proteome</keyword>
<dbReference type="Proteomes" id="UP000616114">
    <property type="component" value="Unassembled WGS sequence"/>
</dbReference>
<gene>
    <name evidence="3" type="ORF">GCM10011333_16780</name>
</gene>
<dbReference type="AlphaFoldDB" id="A0A8J2XKH3"/>
<evidence type="ECO:0000256" key="1">
    <source>
        <dbReference type="ARBA" id="ARBA00007689"/>
    </source>
</evidence>
<proteinExistence type="inferred from homology"/>
<organism evidence="3 4">
    <name type="scientific">Sediminivirga luteola</name>
    <dbReference type="NCBI Taxonomy" id="1774748"/>
    <lineage>
        <taxon>Bacteria</taxon>
        <taxon>Bacillati</taxon>
        <taxon>Actinomycetota</taxon>
        <taxon>Actinomycetes</taxon>
        <taxon>Micrococcales</taxon>
        <taxon>Brevibacteriaceae</taxon>
        <taxon>Sediminivirga</taxon>
    </lineage>
</organism>
<dbReference type="EMBL" id="BMFY01000006">
    <property type="protein sequence ID" value="GGA14500.1"/>
    <property type="molecule type" value="Genomic_DNA"/>
</dbReference>